<name>A0A7J2S086_9EURY</name>
<dbReference type="AlphaFoldDB" id="A0A7J2S086"/>
<dbReference type="GO" id="GO:0046872">
    <property type="term" value="F:metal ion binding"/>
    <property type="evidence" value="ECO:0007669"/>
    <property type="project" value="UniProtKB-KW"/>
</dbReference>
<reference evidence="6" key="1">
    <citation type="journal article" date="2020" name="mSystems">
        <title>Genome- and Community-Level Interaction Insights into Carbon Utilization and Element Cycling Functions of Hydrothermarchaeota in Hydrothermal Sediment.</title>
        <authorList>
            <person name="Zhou Z."/>
            <person name="Liu Y."/>
            <person name="Xu W."/>
            <person name="Pan J."/>
            <person name="Luo Z.H."/>
            <person name="Li M."/>
        </authorList>
    </citation>
    <scope>NUCLEOTIDE SEQUENCE [LARGE SCALE GENOMIC DNA]</scope>
    <source>
        <strain evidence="6">HyVt-386</strain>
    </source>
</reference>
<dbReference type="EMBL" id="DRIE01000053">
    <property type="protein sequence ID" value="HEC56906.1"/>
    <property type="molecule type" value="Genomic_DNA"/>
</dbReference>
<evidence type="ECO:0000256" key="1">
    <source>
        <dbReference type="ARBA" id="ARBA00022723"/>
    </source>
</evidence>
<dbReference type="GO" id="GO:0051536">
    <property type="term" value="F:iron-sulfur cluster binding"/>
    <property type="evidence" value="ECO:0007669"/>
    <property type="project" value="UniProtKB-KW"/>
</dbReference>
<comment type="caution">
    <text evidence="6">The sequence shown here is derived from an EMBL/GenBank/DDBJ whole genome shotgun (WGS) entry which is preliminary data.</text>
</comment>
<keyword evidence="4" id="KW-0411">Iron-sulfur</keyword>
<dbReference type="Proteomes" id="UP000885936">
    <property type="component" value="Unassembled WGS sequence"/>
</dbReference>
<feature type="domain" description="F420-non-reducing hydrogenase iron-sulfur subunit D" evidence="5">
    <location>
        <begin position="7"/>
        <end position="128"/>
    </location>
</feature>
<protein>
    <submittedName>
        <fullName evidence="6">Hydrogenase iron-sulfur subunit</fullName>
    </submittedName>
</protein>
<gene>
    <name evidence="6" type="ORF">ENI32_03350</name>
</gene>
<accession>A0A7J2S086</accession>
<keyword evidence="3" id="KW-0408">Iron</keyword>
<organism evidence="6">
    <name type="scientific">Candidatus Syntropharchaeum butanivorans</name>
    <dbReference type="NCBI Taxonomy" id="1839936"/>
    <lineage>
        <taxon>Archaea</taxon>
        <taxon>Methanobacteriati</taxon>
        <taxon>Methanobacteriota</taxon>
        <taxon>Stenosarchaea group</taxon>
        <taxon>Methanomicrobia</taxon>
        <taxon>Methanosarcinales</taxon>
        <taxon>ANME-2 cluster</taxon>
        <taxon>Candidatus Syntropharchaeum</taxon>
    </lineage>
</organism>
<evidence type="ECO:0000256" key="2">
    <source>
        <dbReference type="ARBA" id="ARBA00023002"/>
    </source>
</evidence>
<dbReference type="GO" id="GO:0016491">
    <property type="term" value="F:oxidoreductase activity"/>
    <property type="evidence" value="ECO:0007669"/>
    <property type="project" value="UniProtKB-KW"/>
</dbReference>
<keyword evidence="2" id="KW-0560">Oxidoreductase</keyword>
<evidence type="ECO:0000259" key="5">
    <source>
        <dbReference type="Pfam" id="PF02662"/>
    </source>
</evidence>
<dbReference type="Pfam" id="PF02662">
    <property type="entry name" value="FlpD"/>
    <property type="match status" value="1"/>
</dbReference>
<evidence type="ECO:0000256" key="4">
    <source>
        <dbReference type="ARBA" id="ARBA00023014"/>
    </source>
</evidence>
<keyword evidence="1" id="KW-0479">Metal-binding</keyword>
<evidence type="ECO:0000256" key="3">
    <source>
        <dbReference type="ARBA" id="ARBA00023004"/>
    </source>
</evidence>
<dbReference type="InterPro" id="IPR003813">
    <property type="entry name" value="MvhD/FlpD"/>
</dbReference>
<sequence>MVFEPKIVGFCCSSCSYAAADLAGKDRVGYPSNIRIIRLPCGGKVDVMHILRAFEMGADGVFVAACKDGRCSYLDGNTHAKRRVNTLKDHLRVIGLGESRLEIFQVEAAGVSFARFVEEFTAKIKELGENPLKGR</sequence>
<evidence type="ECO:0000313" key="6">
    <source>
        <dbReference type="EMBL" id="HEC56906.1"/>
    </source>
</evidence>
<proteinExistence type="predicted"/>